<dbReference type="AlphaFoldDB" id="A0A8C8H239"/>
<keyword evidence="4 5" id="KW-0472">Membrane</keyword>
<dbReference type="PANTHER" id="PTHR16736:SF7">
    <property type="entry name" value="CORTEXIN-1"/>
    <property type="match status" value="1"/>
</dbReference>
<dbReference type="GO" id="GO:0016020">
    <property type="term" value="C:membrane"/>
    <property type="evidence" value="ECO:0007669"/>
    <property type="project" value="UniProtKB-SubCell"/>
</dbReference>
<dbReference type="InterPro" id="IPR020066">
    <property type="entry name" value="Cortexin"/>
</dbReference>
<keyword evidence="3 5" id="KW-1133">Transmembrane helix</keyword>
<evidence type="ECO:0000313" key="7">
    <source>
        <dbReference type="Proteomes" id="UP000694402"/>
    </source>
</evidence>
<gene>
    <name evidence="6" type="primary">CTXN1</name>
</gene>
<comment type="subcellular location">
    <subcellularLocation>
        <location evidence="1">Membrane</location>
        <topology evidence="1">Single-pass membrane protein</topology>
    </subcellularLocation>
</comment>
<dbReference type="Proteomes" id="UP000694402">
    <property type="component" value="Unassembled WGS sequence"/>
</dbReference>
<evidence type="ECO:0000256" key="5">
    <source>
        <dbReference type="SAM" id="Phobius"/>
    </source>
</evidence>
<evidence type="ECO:0000256" key="2">
    <source>
        <dbReference type="ARBA" id="ARBA00022692"/>
    </source>
</evidence>
<accession>A0A8C8H239</accession>
<keyword evidence="7" id="KW-1185">Reference proteome</keyword>
<evidence type="ECO:0000256" key="1">
    <source>
        <dbReference type="ARBA" id="ARBA00004167"/>
    </source>
</evidence>
<dbReference type="GeneTree" id="ENSGT00940000154412"/>
<name>A0A8C8H239_ONCTS</name>
<dbReference type="PANTHER" id="PTHR16736">
    <property type="entry name" value="CORTEXIN-1-RELATED"/>
    <property type="match status" value="1"/>
</dbReference>
<protein>
    <recommendedName>
        <fullName evidence="8">Cortexin 1</fullName>
    </recommendedName>
</protein>
<sequence>MSDVPSWLDCEHYELLSPTPASFPRGPSGTGLLPVAGHVEQGTALCFVGLLLLLLLFLIVRCIRILLDPYNSMTATSWTNDPRDPLERGQFDYALV</sequence>
<reference evidence="6" key="2">
    <citation type="submission" date="2025-09" db="UniProtKB">
        <authorList>
            <consortium name="Ensembl"/>
        </authorList>
    </citation>
    <scope>IDENTIFICATION</scope>
</reference>
<dbReference type="Pfam" id="PF11057">
    <property type="entry name" value="Cortexin"/>
    <property type="match status" value="1"/>
</dbReference>
<reference evidence="6" key="1">
    <citation type="submission" date="2025-08" db="UniProtKB">
        <authorList>
            <consortium name="Ensembl"/>
        </authorList>
    </citation>
    <scope>IDENTIFICATION</scope>
</reference>
<proteinExistence type="predicted"/>
<evidence type="ECO:0000313" key="6">
    <source>
        <dbReference type="Ensembl" id="ENSOTSP00005056389.1"/>
    </source>
</evidence>
<evidence type="ECO:0000256" key="4">
    <source>
        <dbReference type="ARBA" id="ARBA00023136"/>
    </source>
</evidence>
<dbReference type="Ensembl" id="ENSOTST00005061403.2">
    <property type="protein sequence ID" value="ENSOTSP00005056389.1"/>
    <property type="gene ID" value="ENSOTSG00005027251.2"/>
</dbReference>
<feature type="transmembrane region" description="Helical" evidence="5">
    <location>
        <begin position="42"/>
        <end position="63"/>
    </location>
</feature>
<evidence type="ECO:0000256" key="3">
    <source>
        <dbReference type="ARBA" id="ARBA00022989"/>
    </source>
</evidence>
<keyword evidence="2 5" id="KW-0812">Transmembrane</keyword>
<evidence type="ECO:0008006" key="8">
    <source>
        <dbReference type="Google" id="ProtNLM"/>
    </source>
</evidence>
<organism evidence="6 7">
    <name type="scientific">Oncorhynchus tshawytscha</name>
    <name type="common">Chinook salmon</name>
    <name type="synonym">Salmo tshawytscha</name>
    <dbReference type="NCBI Taxonomy" id="74940"/>
    <lineage>
        <taxon>Eukaryota</taxon>
        <taxon>Metazoa</taxon>
        <taxon>Chordata</taxon>
        <taxon>Craniata</taxon>
        <taxon>Vertebrata</taxon>
        <taxon>Euteleostomi</taxon>
        <taxon>Actinopterygii</taxon>
        <taxon>Neopterygii</taxon>
        <taxon>Teleostei</taxon>
        <taxon>Protacanthopterygii</taxon>
        <taxon>Salmoniformes</taxon>
        <taxon>Salmonidae</taxon>
        <taxon>Salmoninae</taxon>
        <taxon>Oncorhynchus</taxon>
    </lineage>
</organism>